<dbReference type="Proteomes" id="UP000235914">
    <property type="component" value="Unassembled WGS sequence"/>
</dbReference>
<gene>
    <name evidence="1" type="ORF">CXU09_07925</name>
</gene>
<dbReference type="AlphaFoldDB" id="A0AAP8NKV8"/>
<organism evidence="1 2">
    <name type="scientific">Akkermansia muciniphila</name>
    <dbReference type="NCBI Taxonomy" id="239935"/>
    <lineage>
        <taxon>Bacteria</taxon>
        <taxon>Pseudomonadati</taxon>
        <taxon>Verrucomicrobiota</taxon>
        <taxon>Verrucomicrobiia</taxon>
        <taxon>Verrucomicrobiales</taxon>
        <taxon>Akkermansiaceae</taxon>
        <taxon>Akkermansia</taxon>
    </lineage>
</organism>
<sequence length="79" mass="9167">MPDAFPDDLEFSFLEVLAPTMTLKDYLAMPEQERRKWWISSQIMEPIPLTGPDPETGEDLFVTGFYFEPVAPNIPDRIY</sequence>
<comment type="caution">
    <text evidence="1">The sequence shown here is derived from an EMBL/GenBank/DDBJ whole genome shotgun (WGS) entry which is preliminary data.</text>
</comment>
<name>A0AAP8NKV8_9BACT</name>
<dbReference type="RefSeq" id="WP_102735759.1">
    <property type="nucleotide sequence ID" value="NZ_PJKN01000004.1"/>
</dbReference>
<evidence type="ECO:0000313" key="2">
    <source>
        <dbReference type="Proteomes" id="UP000235914"/>
    </source>
</evidence>
<accession>A0AAP8NKV8</accession>
<protein>
    <submittedName>
        <fullName evidence="1">Uncharacterized protein</fullName>
    </submittedName>
</protein>
<proteinExistence type="predicted"/>
<evidence type="ECO:0000313" key="1">
    <source>
        <dbReference type="EMBL" id="PNC55998.1"/>
    </source>
</evidence>
<reference evidence="1 2" key="1">
    <citation type="journal article" date="2017" name="BMC Genomics">
        <title>Genome sequencing of 39 Akkermansia muciniphila isolates reveals its population structure, genomic and functional diverisity, and global distribution in mammalian gut microbiotas.</title>
        <authorList>
            <person name="Guo X."/>
            <person name="Li S."/>
            <person name="Zhang J."/>
            <person name="Wu F."/>
            <person name="Li X."/>
            <person name="Wu D."/>
            <person name="Zhang M."/>
            <person name="Ou Z."/>
            <person name="Jie Z."/>
            <person name="Yan Q."/>
            <person name="Li P."/>
            <person name="Yi J."/>
            <person name="Peng Y."/>
        </authorList>
    </citation>
    <scope>NUCLEOTIDE SEQUENCE [LARGE SCALE GENOMIC DNA]</scope>
    <source>
        <strain evidence="1 2">GP43</strain>
    </source>
</reference>
<dbReference type="EMBL" id="PJKN01000004">
    <property type="protein sequence ID" value="PNC55998.1"/>
    <property type="molecule type" value="Genomic_DNA"/>
</dbReference>